<sequence length="262" mass="28885">MFVERRGDGTPVLLLHGFGVDHRILLPLEEVFAAHPGWQRLYLDLPGFGRTPGSDDVRGSDDVVAAVCQFVDAELGERPFALVGNSWGGMLARAITARMPERVLGLCLLCPAVVADREARELPARTVLRSDPGVVSALSRQERVLYQEMAVVESAEDGERFREYVLPGILATDQRAMARIEADYDVHPEPEKGPAYEGPTLLLTGRQDDVTGYRDVWRVLEHYPRATFAVLDAAGHNAALERPEVAHPLVADWLARVSAEAR</sequence>
<dbReference type="EMBL" id="BOMI01000112">
    <property type="protein sequence ID" value="GID76945.1"/>
    <property type="molecule type" value="Genomic_DNA"/>
</dbReference>
<dbReference type="GO" id="GO:0016787">
    <property type="term" value="F:hydrolase activity"/>
    <property type="evidence" value="ECO:0007669"/>
    <property type="project" value="UniProtKB-KW"/>
</dbReference>
<dbReference type="InterPro" id="IPR029058">
    <property type="entry name" value="AB_hydrolase_fold"/>
</dbReference>
<evidence type="ECO:0000259" key="1">
    <source>
        <dbReference type="Pfam" id="PF12697"/>
    </source>
</evidence>
<gene>
    <name evidence="2" type="ORF">Ade02nite_55860</name>
</gene>
<reference evidence="2 3" key="1">
    <citation type="submission" date="2021-01" db="EMBL/GenBank/DDBJ databases">
        <title>Whole genome shotgun sequence of Actinoplanes deccanensis NBRC 13994.</title>
        <authorList>
            <person name="Komaki H."/>
            <person name="Tamura T."/>
        </authorList>
    </citation>
    <scope>NUCLEOTIDE SEQUENCE [LARGE SCALE GENOMIC DNA]</scope>
    <source>
        <strain evidence="2 3">NBRC 13994</strain>
    </source>
</reference>
<feature type="domain" description="AB hydrolase-1" evidence="1">
    <location>
        <begin position="12"/>
        <end position="244"/>
    </location>
</feature>
<proteinExistence type="predicted"/>
<dbReference type="Gene3D" id="3.40.50.1820">
    <property type="entry name" value="alpha/beta hydrolase"/>
    <property type="match status" value="1"/>
</dbReference>
<dbReference type="Proteomes" id="UP000609879">
    <property type="component" value="Unassembled WGS sequence"/>
</dbReference>
<dbReference type="PRINTS" id="PR00111">
    <property type="entry name" value="ABHYDROLASE"/>
</dbReference>
<evidence type="ECO:0000313" key="3">
    <source>
        <dbReference type="Proteomes" id="UP000609879"/>
    </source>
</evidence>
<comment type="caution">
    <text evidence="2">The sequence shown here is derived from an EMBL/GenBank/DDBJ whole genome shotgun (WGS) entry which is preliminary data.</text>
</comment>
<dbReference type="PANTHER" id="PTHR43798">
    <property type="entry name" value="MONOACYLGLYCEROL LIPASE"/>
    <property type="match status" value="1"/>
</dbReference>
<dbReference type="InterPro" id="IPR000073">
    <property type="entry name" value="AB_hydrolase_1"/>
</dbReference>
<protein>
    <submittedName>
        <fullName evidence="2">2-hydroxy-6-oxo-6-phenylhexa-2,4-dienoate hydrolase</fullName>
    </submittedName>
</protein>
<dbReference type="PANTHER" id="PTHR43798:SF6">
    <property type="entry name" value="HYDROLASE, PUTATIVE (AFU_ORTHOLOGUE AFUA_4G13070)-RELATED"/>
    <property type="match status" value="1"/>
</dbReference>
<dbReference type="PRINTS" id="PR00412">
    <property type="entry name" value="EPOXHYDRLASE"/>
</dbReference>
<evidence type="ECO:0000313" key="2">
    <source>
        <dbReference type="EMBL" id="GID76945.1"/>
    </source>
</evidence>
<accession>A0ABQ3YAJ3</accession>
<dbReference type="InterPro" id="IPR000639">
    <property type="entry name" value="Epox_hydrolase-like"/>
</dbReference>
<dbReference type="InterPro" id="IPR050266">
    <property type="entry name" value="AB_hydrolase_sf"/>
</dbReference>
<keyword evidence="3" id="KW-1185">Reference proteome</keyword>
<keyword evidence="2" id="KW-0378">Hydrolase</keyword>
<dbReference type="RefSeq" id="WP_203770302.1">
    <property type="nucleotide sequence ID" value="NZ_BAAABO010000020.1"/>
</dbReference>
<dbReference type="Pfam" id="PF12697">
    <property type="entry name" value="Abhydrolase_6"/>
    <property type="match status" value="1"/>
</dbReference>
<name>A0ABQ3YAJ3_9ACTN</name>
<organism evidence="2 3">
    <name type="scientific">Paractinoplanes deccanensis</name>
    <dbReference type="NCBI Taxonomy" id="113561"/>
    <lineage>
        <taxon>Bacteria</taxon>
        <taxon>Bacillati</taxon>
        <taxon>Actinomycetota</taxon>
        <taxon>Actinomycetes</taxon>
        <taxon>Micromonosporales</taxon>
        <taxon>Micromonosporaceae</taxon>
        <taxon>Paractinoplanes</taxon>
    </lineage>
</organism>
<dbReference type="SUPFAM" id="SSF53474">
    <property type="entry name" value="alpha/beta-Hydrolases"/>
    <property type="match status" value="1"/>
</dbReference>